<dbReference type="Proteomes" id="UP000824890">
    <property type="component" value="Unassembled WGS sequence"/>
</dbReference>
<proteinExistence type="predicted"/>
<name>A0ABQ8DY02_BRANA</name>
<organism evidence="1 2">
    <name type="scientific">Brassica napus</name>
    <name type="common">Rape</name>
    <dbReference type="NCBI Taxonomy" id="3708"/>
    <lineage>
        <taxon>Eukaryota</taxon>
        <taxon>Viridiplantae</taxon>
        <taxon>Streptophyta</taxon>
        <taxon>Embryophyta</taxon>
        <taxon>Tracheophyta</taxon>
        <taxon>Spermatophyta</taxon>
        <taxon>Magnoliopsida</taxon>
        <taxon>eudicotyledons</taxon>
        <taxon>Gunneridae</taxon>
        <taxon>Pentapetalae</taxon>
        <taxon>rosids</taxon>
        <taxon>malvids</taxon>
        <taxon>Brassicales</taxon>
        <taxon>Brassicaceae</taxon>
        <taxon>Brassiceae</taxon>
        <taxon>Brassica</taxon>
    </lineage>
</organism>
<dbReference type="EMBL" id="JAGKQM010000003">
    <property type="protein sequence ID" value="KAH0933578.1"/>
    <property type="molecule type" value="Genomic_DNA"/>
</dbReference>
<reference evidence="1 2" key="1">
    <citation type="submission" date="2021-05" db="EMBL/GenBank/DDBJ databases">
        <title>Genome Assembly of Synthetic Allotetraploid Brassica napus Reveals Homoeologous Exchanges between Subgenomes.</title>
        <authorList>
            <person name="Davis J.T."/>
        </authorList>
    </citation>
    <scope>NUCLEOTIDE SEQUENCE [LARGE SCALE GENOMIC DNA]</scope>
    <source>
        <strain evidence="2">cv. Da-Ae</strain>
        <tissue evidence="1">Seedling</tissue>
    </source>
</reference>
<evidence type="ECO:0000313" key="1">
    <source>
        <dbReference type="EMBL" id="KAH0933578.1"/>
    </source>
</evidence>
<protein>
    <submittedName>
        <fullName evidence="1">Uncharacterized protein</fullName>
    </submittedName>
</protein>
<sequence>MHGFSKQLPELDVMVRRMITESFGIEKYIEEHINSTNYLFRMKYSLLIKKEKNDGSIHHLLIMMIVMMKRQSEVYLLIPRRTPSQ</sequence>
<evidence type="ECO:0000313" key="2">
    <source>
        <dbReference type="Proteomes" id="UP000824890"/>
    </source>
</evidence>
<keyword evidence="2" id="KW-1185">Reference proteome</keyword>
<gene>
    <name evidence="1" type="ORF">HID58_010695</name>
</gene>
<comment type="caution">
    <text evidence="1">The sequence shown here is derived from an EMBL/GenBank/DDBJ whole genome shotgun (WGS) entry which is preliminary data.</text>
</comment>
<accession>A0ABQ8DY02</accession>